<dbReference type="PROSITE" id="PS01268">
    <property type="entry name" value="UPF0024"/>
    <property type="match status" value="1"/>
</dbReference>
<dbReference type="PANTHER" id="PTHR13326">
    <property type="entry name" value="TRNA PSEUDOURIDINE SYNTHASE D"/>
    <property type="match status" value="1"/>
</dbReference>
<reference evidence="5" key="3">
    <citation type="submission" date="2025-09" db="UniProtKB">
        <authorList>
            <consortium name="Ensembl"/>
        </authorList>
    </citation>
    <scope>IDENTIFICATION</scope>
</reference>
<dbReference type="InterPro" id="IPR020119">
    <property type="entry name" value="PsdUridine_synth_TruD_CS"/>
</dbReference>
<reference evidence="5" key="2">
    <citation type="submission" date="2025-08" db="UniProtKB">
        <authorList>
            <consortium name="Ensembl"/>
        </authorList>
    </citation>
    <scope>IDENTIFICATION</scope>
</reference>
<feature type="domain" description="TRUD" evidence="4">
    <location>
        <begin position="119"/>
        <end position="362"/>
    </location>
</feature>
<dbReference type="InterPro" id="IPR011760">
    <property type="entry name" value="PsdUridine_synth_TruD_insert"/>
</dbReference>
<dbReference type="Pfam" id="PF01142">
    <property type="entry name" value="TruD"/>
    <property type="match status" value="1"/>
</dbReference>
<dbReference type="GO" id="GO:0001522">
    <property type="term" value="P:pseudouridine synthesis"/>
    <property type="evidence" value="ECO:0000318"/>
    <property type="project" value="GO_Central"/>
</dbReference>
<dbReference type="InterPro" id="IPR020103">
    <property type="entry name" value="PsdUridine_synth_cat_dom_sf"/>
</dbReference>
<protein>
    <submittedName>
        <fullName evidence="5">Pseudouridylate synthase 7 homolog-like protein</fullName>
    </submittedName>
</protein>
<keyword evidence="2" id="KW-0819">tRNA processing</keyword>
<dbReference type="Proteomes" id="UP000008144">
    <property type="component" value="Unassembled WGS sequence"/>
</dbReference>
<keyword evidence="3" id="KW-0413">Isomerase</keyword>
<dbReference type="GeneTree" id="ENSGT00530000063554"/>
<dbReference type="Ensembl" id="ENSCINT00000014933.3">
    <property type="protein sequence ID" value="ENSCINP00000014933.3"/>
    <property type="gene ID" value="ENSCING00000007277.3"/>
</dbReference>
<gene>
    <name evidence="5" type="primary">LOC100184413</name>
</gene>
<evidence type="ECO:0000256" key="3">
    <source>
        <dbReference type="ARBA" id="ARBA00023235"/>
    </source>
</evidence>
<dbReference type="HOGENOM" id="CLU_005281_1_0_1"/>
<comment type="similarity">
    <text evidence="1">Belongs to the pseudouridine synthase TruD family.</text>
</comment>
<dbReference type="SMR" id="F6SVP7"/>
<dbReference type="InterPro" id="IPR001656">
    <property type="entry name" value="PsdUridine_synth_TruD"/>
</dbReference>
<dbReference type="Gene3D" id="3.30.2350.20">
    <property type="entry name" value="TruD, catalytic domain"/>
    <property type="match status" value="2"/>
</dbReference>
<dbReference type="PANTHER" id="PTHR13326:SF21">
    <property type="entry name" value="PSEUDOURIDYLATE SYNTHASE PUS7L"/>
    <property type="match status" value="1"/>
</dbReference>
<evidence type="ECO:0000313" key="6">
    <source>
        <dbReference type="Proteomes" id="UP000008144"/>
    </source>
</evidence>
<dbReference type="PIRSF" id="PIRSF037016">
    <property type="entry name" value="Pseudouridin_synth_euk_prd"/>
    <property type="match status" value="1"/>
</dbReference>
<dbReference type="InParanoid" id="F6SVP7"/>
<dbReference type="InterPro" id="IPR042214">
    <property type="entry name" value="TruD_catalytic"/>
</dbReference>
<evidence type="ECO:0000259" key="4">
    <source>
        <dbReference type="PROSITE" id="PS50984"/>
    </source>
</evidence>
<sequence length="423" mass="47972">TIQAIHQLSLLLDVKSSEFSYAGMKDKRAITLQRVAVSGVSKDNFKNVYKLLEVSHVLPDHLRISHVIVTSLRLITGNLVGNRFDIKLRNVHGGKTTINIHLTLITTIIYAILFFKTKGFINYFGPQRFGRRIDTKEPGSIPQWEAPSVGLAMLKQNMKRAVEILLLPAVEAGKPIDDEQKGKLLFQQTWNVEEALKLMPRHRFREIGILQSLQQTSSSEQFCSKALLTIPFKERTFYAHSYSSYLWNRVASERLRQLGCDVIEGDLVIQRTGDSENIERHDSEVHVVVSDDVKCNRFSIYDVVLPLPGNRVQYPPNLDAVYDRIFKEDQLFIGTEPKASNYFRVNKLKLNLCGTYRRLIEKPKNFTINWESDVSSQAVTGDEGMRCTTLADDGATLGLKFDLPSSCYATSILRELSKDGVTM</sequence>
<dbReference type="CDD" id="cd02576">
    <property type="entry name" value="PseudoU_synth_ScPUS7"/>
    <property type="match status" value="1"/>
</dbReference>
<dbReference type="OMA" id="TYHVGRA"/>
<proteinExistence type="inferred from homology"/>
<dbReference type="GO" id="GO:0005634">
    <property type="term" value="C:nucleus"/>
    <property type="evidence" value="ECO:0000318"/>
    <property type="project" value="GO_Central"/>
</dbReference>
<dbReference type="GO" id="GO:0009982">
    <property type="term" value="F:pseudouridine synthase activity"/>
    <property type="evidence" value="ECO:0000318"/>
    <property type="project" value="GO_Central"/>
</dbReference>
<evidence type="ECO:0000256" key="2">
    <source>
        <dbReference type="ARBA" id="ARBA00022694"/>
    </source>
</evidence>
<evidence type="ECO:0000313" key="5">
    <source>
        <dbReference type="Ensembl" id="ENSCINP00000014933.3"/>
    </source>
</evidence>
<keyword evidence="6" id="KW-1185">Reference proteome</keyword>
<dbReference type="STRING" id="7719.ENSCINP00000014933"/>
<dbReference type="GO" id="GO:0008033">
    <property type="term" value="P:tRNA processing"/>
    <property type="evidence" value="ECO:0007669"/>
    <property type="project" value="UniProtKB-KW"/>
</dbReference>
<dbReference type="SUPFAM" id="SSF55120">
    <property type="entry name" value="Pseudouridine synthase"/>
    <property type="match status" value="1"/>
</dbReference>
<dbReference type="FunCoup" id="F6SVP7">
    <property type="interactions" value="64"/>
</dbReference>
<accession>F6SVP7</accession>
<evidence type="ECO:0000256" key="1">
    <source>
        <dbReference type="ARBA" id="ARBA00007953"/>
    </source>
</evidence>
<dbReference type="PROSITE" id="PS50984">
    <property type="entry name" value="TRUD"/>
    <property type="match status" value="1"/>
</dbReference>
<organism evidence="5 6">
    <name type="scientific">Ciona intestinalis</name>
    <name type="common">Transparent sea squirt</name>
    <name type="synonym">Ascidia intestinalis</name>
    <dbReference type="NCBI Taxonomy" id="7719"/>
    <lineage>
        <taxon>Eukaryota</taxon>
        <taxon>Metazoa</taxon>
        <taxon>Chordata</taxon>
        <taxon>Tunicata</taxon>
        <taxon>Ascidiacea</taxon>
        <taxon>Phlebobranchia</taxon>
        <taxon>Cionidae</taxon>
        <taxon>Ciona</taxon>
    </lineage>
</organism>
<name>F6SVP7_CIOIN</name>
<reference evidence="6" key="1">
    <citation type="journal article" date="2002" name="Science">
        <title>The draft genome of Ciona intestinalis: insights into chordate and vertebrate origins.</title>
        <authorList>
            <person name="Dehal P."/>
            <person name="Satou Y."/>
            <person name="Campbell R.K."/>
            <person name="Chapman J."/>
            <person name="Degnan B."/>
            <person name="De Tomaso A."/>
            <person name="Davidson B."/>
            <person name="Di Gregorio A."/>
            <person name="Gelpke M."/>
            <person name="Goodstein D.M."/>
            <person name="Harafuji N."/>
            <person name="Hastings K.E."/>
            <person name="Ho I."/>
            <person name="Hotta K."/>
            <person name="Huang W."/>
            <person name="Kawashima T."/>
            <person name="Lemaire P."/>
            <person name="Martinez D."/>
            <person name="Meinertzhagen I.A."/>
            <person name="Necula S."/>
            <person name="Nonaka M."/>
            <person name="Putnam N."/>
            <person name="Rash S."/>
            <person name="Saiga H."/>
            <person name="Satake M."/>
            <person name="Terry A."/>
            <person name="Yamada L."/>
            <person name="Wang H.G."/>
            <person name="Awazu S."/>
            <person name="Azumi K."/>
            <person name="Boore J."/>
            <person name="Branno M."/>
            <person name="Chin-Bow S."/>
            <person name="DeSantis R."/>
            <person name="Doyle S."/>
            <person name="Francino P."/>
            <person name="Keys D.N."/>
            <person name="Haga S."/>
            <person name="Hayashi H."/>
            <person name="Hino K."/>
            <person name="Imai K.S."/>
            <person name="Inaba K."/>
            <person name="Kano S."/>
            <person name="Kobayashi K."/>
            <person name="Kobayashi M."/>
            <person name="Lee B.I."/>
            <person name="Makabe K.W."/>
            <person name="Manohar C."/>
            <person name="Matassi G."/>
            <person name="Medina M."/>
            <person name="Mochizuki Y."/>
            <person name="Mount S."/>
            <person name="Morishita T."/>
            <person name="Miura S."/>
            <person name="Nakayama A."/>
            <person name="Nishizaka S."/>
            <person name="Nomoto H."/>
            <person name="Ohta F."/>
            <person name="Oishi K."/>
            <person name="Rigoutsos I."/>
            <person name="Sano M."/>
            <person name="Sasaki A."/>
            <person name="Sasakura Y."/>
            <person name="Shoguchi E."/>
            <person name="Shin-i T."/>
            <person name="Spagnuolo A."/>
            <person name="Stainier D."/>
            <person name="Suzuki M.M."/>
            <person name="Tassy O."/>
            <person name="Takatori N."/>
            <person name="Tokuoka M."/>
            <person name="Yagi K."/>
            <person name="Yoshizaki F."/>
            <person name="Wada S."/>
            <person name="Zhang C."/>
            <person name="Hyatt P.D."/>
            <person name="Larimer F."/>
            <person name="Detter C."/>
            <person name="Doggett N."/>
            <person name="Glavina T."/>
            <person name="Hawkins T."/>
            <person name="Richardson P."/>
            <person name="Lucas S."/>
            <person name="Kohara Y."/>
            <person name="Levine M."/>
            <person name="Satoh N."/>
            <person name="Rokhsar D.S."/>
        </authorList>
    </citation>
    <scope>NUCLEOTIDE SEQUENCE [LARGE SCALE GENOMIC DNA]</scope>
</reference>
<dbReference type="GO" id="GO:0003723">
    <property type="term" value="F:RNA binding"/>
    <property type="evidence" value="ECO:0007669"/>
    <property type="project" value="InterPro"/>
</dbReference>
<dbReference type="AlphaFoldDB" id="F6SVP7"/>